<dbReference type="EMBL" id="JAQGLA010000123">
    <property type="protein sequence ID" value="MDA3630837.1"/>
    <property type="molecule type" value="Genomic_DNA"/>
</dbReference>
<feature type="domain" description="ABC transporter" evidence="3">
    <location>
        <begin position="149"/>
        <end position="376"/>
    </location>
</feature>
<organism evidence="4 5">
    <name type="scientific">Saccharopolyspora oryzae</name>
    <dbReference type="NCBI Taxonomy" id="2997343"/>
    <lineage>
        <taxon>Bacteria</taxon>
        <taxon>Bacillati</taxon>
        <taxon>Actinomycetota</taxon>
        <taxon>Actinomycetes</taxon>
        <taxon>Pseudonocardiales</taxon>
        <taxon>Pseudonocardiaceae</taxon>
        <taxon>Saccharopolyspora</taxon>
    </lineage>
</organism>
<accession>A0ABT4VA50</accession>
<keyword evidence="2 4" id="KW-0067">ATP-binding</keyword>
<gene>
    <name evidence="4" type="ORF">OU415_35805</name>
</gene>
<evidence type="ECO:0000256" key="2">
    <source>
        <dbReference type="ARBA" id="ARBA00022840"/>
    </source>
</evidence>
<dbReference type="InterPro" id="IPR003439">
    <property type="entry name" value="ABC_transporter-like_ATP-bd"/>
</dbReference>
<dbReference type="Pfam" id="PF00005">
    <property type="entry name" value="ABC_tran"/>
    <property type="match status" value="2"/>
</dbReference>
<dbReference type="Gene3D" id="3.40.50.300">
    <property type="entry name" value="P-loop containing nucleotide triphosphate hydrolases"/>
    <property type="match status" value="2"/>
</dbReference>
<dbReference type="InterPro" id="IPR017871">
    <property type="entry name" value="ABC_transporter-like_CS"/>
</dbReference>
<dbReference type="InterPro" id="IPR003593">
    <property type="entry name" value="AAA+_ATPase"/>
</dbReference>
<feature type="non-terminal residue" evidence="4">
    <location>
        <position position="1"/>
    </location>
</feature>
<keyword evidence="5" id="KW-1185">Reference proteome</keyword>
<dbReference type="InterPro" id="IPR015854">
    <property type="entry name" value="ABC_transpr_LolD-like"/>
</dbReference>
<dbReference type="RefSeq" id="WP_270954116.1">
    <property type="nucleotide sequence ID" value="NZ_JAQGLA010000123.1"/>
</dbReference>
<dbReference type="GO" id="GO:0005524">
    <property type="term" value="F:ATP binding"/>
    <property type="evidence" value="ECO:0007669"/>
    <property type="project" value="UniProtKB-KW"/>
</dbReference>
<dbReference type="PANTHER" id="PTHR24220">
    <property type="entry name" value="IMPORT ATP-BINDING PROTEIN"/>
    <property type="match status" value="1"/>
</dbReference>
<evidence type="ECO:0000256" key="1">
    <source>
        <dbReference type="ARBA" id="ARBA00022741"/>
    </source>
</evidence>
<keyword evidence="1" id="KW-0547">Nucleotide-binding</keyword>
<dbReference type="PROSITE" id="PS50893">
    <property type="entry name" value="ABC_TRANSPORTER_2"/>
    <property type="match status" value="1"/>
</dbReference>
<dbReference type="Proteomes" id="UP001210380">
    <property type="component" value="Unassembled WGS sequence"/>
</dbReference>
<evidence type="ECO:0000313" key="5">
    <source>
        <dbReference type="Proteomes" id="UP001210380"/>
    </source>
</evidence>
<dbReference type="PANTHER" id="PTHR24220:SF685">
    <property type="entry name" value="ABC TRANSPORTER RELATED"/>
    <property type="match status" value="1"/>
</dbReference>
<comment type="caution">
    <text evidence="4">The sequence shown here is derived from an EMBL/GenBank/DDBJ whole genome shotgun (WGS) entry which is preliminary data.</text>
</comment>
<dbReference type="SUPFAM" id="SSF52540">
    <property type="entry name" value="P-loop containing nucleoside triphosphate hydrolases"/>
    <property type="match status" value="2"/>
</dbReference>
<protein>
    <submittedName>
        <fullName evidence="4">ATP-binding cassette domain-containing protein</fullName>
    </submittedName>
</protein>
<dbReference type="PROSITE" id="PS00211">
    <property type="entry name" value="ABC_TRANSPORTER_1"/>
    <property type="match status" value="1"/>
</dbReference>
<dbReference type="InterPro" id="IPR027417">
    <property type="entry name" value="P-loop_NTPase"/>
</dbReference>
<reference evidence="4 5" key="1">
    <citation type="submission" date="2022-11" db="EMBL/GenBank/DDBJ databases">
        <title>Draft genome sequence of Saccharopolyspora sp. WRP15-2 isolated from rhizosphere soils of wild rice in Thailand.</title>
        <authorList>
            <person name="Duangmal K."/>
            <person name="Kammanee S."/>
            <person name="Muangham S."/>
        </authorList>
    </citation>
    <scope>NUCLEOTIDE SEQUENCE [LARGE SCALE GENOMIC DNA]</scope>
    <source>
        <strain evidence="4 5">WRP15-2</strain>
    </source>
</reference>
<evidence type="ECO:0000313" key="4">
    <source>
        <dbReference type="EMBL" id="MDA3630837.1"/>
    </source>
</evidence>
<evidence type="ECO:0000259" key="3">
    <source>
        <dbReference type="PROSITE" id="PS50893"/>
    </source>
</evidence>
<sequence>IAGIVGQDPAAALNPLQRVHSAVAEGAPDARLAEQTLDDLGLNSTELGRRFPRQLSGGQAQRVALARALAGDPALLVLDEPTTGLDPDALDLVVRTIAQRRGDGRSVTLLVSHDREFVAKVSDRIISFGQAARSTAVRASPVRSDAPVLSASHVTISQGGAPLLQDSSFELRRHEFVAVLGPSGCGKSTLLRTLAGLHAADAGELSWRGELLPGHVEQRSRSQLRAVQFVAQDPAGALNPAHRIGGAIARAAQVLHGVAPAIARERAEVLLRVVGLDGVAKRFPRELSGGQRQRAALARALAAEPDVLLADEITSALDEATAHDVLDLLDRLRADGLAVLLVTHDRTIADRADRTLRLHQRGLLTTSSDRSEESRAR</sequence>
<name>A0ABT4VA50_9PSEU</name>
<proteinExistence type="predicted"/>
<dbReference type="SMART" id="SM00382">
    <property type="entry name" value="AAA"/>
    <property type="match status" value="1"/>
</dbReference>